<dbReference type="HOGENOM" id="CLU_120109_0_0_1"/>
<accession>A0A0C3DHN9</accession>
<organism evidence="1 2">
    <name type="scientific">Scleroderma citrinum Foug A</name>
    <dbReference type="NCBI Taxonomy" id="1036808"/>
    <lineage>
        <taxon>Eukaryota</taxon>
        <taxon>Fungi</taxon>
        <taxon>Dikarya</taxon>
        <taxon>Basidiomycota</taxon>
        <taxon>Agaricomycotina</taxon>
        <taxon>Agaricomycetes</taxon>
        <taxon>Agaricomycetidae</taxon>
        <taxon>Boletales</taxon>
        <taxon>Sclerodermatineae</taxon>
        <taxon>Sclerodermataceae</taxon>
        <taxon>Scleroderma</taxon>
    </lineage>
</organism>
<keyword evidence="2" id="KW-1185">Reference proteome</keyword>
<dbReference type="InParanoid" id="A0A0C3DHN9"/>
<dbReference type="EMBL" id="KN822132">
    <property type="protein sequence ID" value="KIM55566.1"/>
    <property type="molecule type" value="Genomic_DNA"/>
</dbReference>
<dbReference type="Proteomes" id="UP000053989">
    <property type="component" value="Unassembled WGS sequence"/>
</dbReference>
<dbReference type="AlphaFoldDB" id="A0A0C3DHN9"/>
<evidence type="ECO:0000313" key="2">
    <source>
        <dbReference type="Proteomes" id="UP000053989"/>
    </source>
</evidence>
<dbReference type="OrthoDB" id="2800503at2759"/>
<name>A0A0C3DHN9_9AGAM</name>
<evidence type="ECO:0000313" key="1">
    <source>
        <dbReference type="EMBL" id="KIM55566.1"/>
    </source>
</evidence>
<gene>
    <name evidence="1" type="ORF">SCLCIDRAFT_134428</name>
</gene>
<reference evidence="2" key="2">
    <citation type="submission" date="2015-01" db="EMBL/GenBank/DDBJ databases">
        <title>Evolutionary Origins and Diversification of the Mycorrhizal Mutualists.</title>
        <authorList>
            <consortium name="DOE Joint Genome Institute"/>
            <consortium name="Mycorrhizal Genomics Consortium"/>
            <person name="Kohler A."/>
            <person name="Kuo A."/>
            <person name="Nagy L.G."/>
            <person name="Floudas D."/>
            <person name="Copeland A."/>
            <person name="Barry K.W."/>
            <person name="Cichocki N."/>
            <person name="Veneault-Fourrey C."/>
            <person name="LaButti K."/>
            <person name="Lindquist E.A."/>
            <person name="Lipzen A."/>
            <person name="Lundell T."/>
            <person name="Morin E."/>
            <person name="Murat C."/>
            <person name="Riley R."/>
            <person name="Ohm R."/>
            <person name="Sun H."/>
            <person name="Tunlid A."/>
            <person name="Henrissat B."/>
            <person name="Grigoriev I.V."/>
            <person name="Hibbett D.S."/>
            <person name="Martin F."/>
        </authorList>
    </citation>
    <scope>NUCLEOTIDE SEQUENCE [LARGE SCALE GENOMIC DNA]</scope>
    <source>
        <strain evidence="2">Foug A</strain>
    </source>
</reference>
<sequence>MESQPIRPTPHRSTPSIINTRANAAIKERQILLDIDPDHPTINGDTPYKEVNNLIQRVLTDLQQPSGPPLQAKAITHLRNGGYIIEMALAEAVAWVRDPIRKLILTENLGGNVQIKDRTYNLLISFVPITTRIEELSTLWDMEIASGIPANSITQMKWIKDPQRQGRNQ</sequence>
<protein>
    <submittedName>
        <fullName evidence="1">Uncharacterized protein</fullName>
    </submittedName>
</protein>
<proteinExistence type="predicted"/>
<reference evidence="1 2" key="1">
    <citation type="submission" date="2014-04" db="EMBL/GenBank/DDBJ databases">
        <authorList>
            <consortium name="DOE Joint Genome Institute"/>
            <person name="Kuo A."/>
            <person name="Kohler A."/>
            <person name="Nagy L.G."/>
            <person name="Floudas D."/>
            <person name="Copeland A."/>
            <person name="Barry K.W."/>
            <person name="Cichocki N."/>
            <person name="Veneault-Fourrey C."/>
            <person name="LaButti K."/>
            <person name="Lindquist E.A."/>
            <person name="Lipzen A."/>
            <person name="Lundell T."/>
            <person name="Morin E."/>
            <person name="Murat C."/>
            <person name="Sun H."/>
            <person name="Tunlid A."/>
            <person name="Henrissat B."/>
            <person name="Grigoriev I.V."/>
            <person name="Hibbett D.S."/>
            <person name="Martin F."/>
            <person name="Nordberg H.P."/>
            <person name="Cantor M.N."/>
            <person name="Hua S.X."/>
        </authorList>
    </citation>
    <scope>NUCLEOTIDE SEQUENCE [LARGE SCALE GENOMIC DNA]</scope>
    <source>
        <strain evidence="1 2">Foug A</strain>
    </source>
</reference>